<evidence type="ECO:0000259" key="1">
    <source>
        <dbReference type="PROSITE" id="PS50943"/>
    </source>
</evidence>
<dbReference type="EMBL" id="JACJSG010000004">
    <property type="protein sequence ID" value="MBD2499839.1"/>
    <property type="molecule type" value="Genomic_DNA"/>
</dbReference>
<gene>
    <name evidence="2" type="ORF">H6G83_04265</name>
</gene>
<reference evidence="2 3" key="1">
    <citation type="journal article" date="2020" name="ISME J.">
        <title>Comparative genomics reveals insights into cyanobacterial evolution and habitat adaptation.</title>
        <authorList>
            <person name="Chen M.Y."/>
            <person name="Teng W.K."/>
            <person name="Zhao L."/>
            <person name="Hu C.X."/>
            <person name="Zhou Y.K."/>
            <person name="Han B.P."/>
            <person name="Song L.R."/>
            <person name="Shu W.S."/>
        </authorList>
    </citation>
    <scope>NUCLEOTIDE SEQUENCE [LARGE SCALE GENOMIC DNA]</scope>
    <source>
        <strain evidence="2 3">FACHB-119</strain>
    </source>
</reference>
<dbReference type="InterPro" id="IPR001387">
    <property type="entry name" value="Cro/C1-type_HTH"/>
</dbReference>
<dbReference type="Proteomes" id="UP000661112">
    <property type="component" value="Unassembled WGS sequence"/>
</dbReference>
<sequence>MDQESRQRFAEIVKNLRGERDLRQFARTLGVSHPTVIAWENCQSEPKRQNLERIAELRGESLEVLLEYIDGKQQVSGQDRLLSAIRGASKEQLAVLVRAIADRLEAL</sequence>
<dbReference type="Gene3D" id="1.10.260.40">
    <property type="entry name" value="lambda repressor-like DNA-binding domains"/>
    <property type="match status" value="1"/>
</dbReference>
<dbReference type="SMART" id="SM00530">
    <property type="entry name" value="HTH_XRE"/>
    <property type="match status" value="1"/>
</dbReference>
<feature type="domain" description="HTH cro/C1-type" evidence="1">
    <location>
        <begin position="13"/>
        <end position="65"/>
    </location>
</feature>
<comment type="caution">
    <text evidence="2">The sequence shown here is derived from an EMBL/GenBank/DDBJ whole genome shotgun (WGS) entry which is preliminary data.</text>
</comment>
<dbReference type="Pfam" id="PF01381">
    <property type="entry name" value="HTH_3"/>
    <property type="match status" value="1"/>
</dbReference>
<dbReference type="PROSITE" id="PS50943">
    <property type="entry name" value="HTH_CROC1"/>
    <property type="match status" value="1"/>
</dbReference>
<protein>
    <submittedName>
        <fullName evidence="2">Helix-turn-helix transcriptional regulator</fullName>
    </submittedName>
</protein>
<dbReference type="SUPFAM" id="SSF47413">
    <property type="entry name" value="lambda repressor-like DNA-binding domains"/>
    <property type="match status" value="1"/>
</dbReference>
<dbReference type="CDD" id="cd00093">
    <property type="entry name" value="HTH_XRE"/>
    <property type="match status" value="1"/>
</dbReference>
<accession>A0ABR8CY30</accession>
<evidence type="ECO:0000313" key="3">
    <source>
        <dbReference type="Proteomes" id="UP000661112"/>
    </source>
</evidence>
<dbReference type="InterPro" id="IPR010982">
    <property type="entry name" value="Lambda_DNA-bd_dom_sf"/>
</dbReference>
<name>A0ABR8CY30_9NOST</name>
<evidence type="ECO:0000313" key="2">
    <source>
        <dbReference type="EMBL" id="MBD2499839.1"/>
    </source>
</evidence>
<keyword evidence="3" id="KW-1185">Reference proteome</keyword>
<organism evidence="2 3">
    <name type="scientific">Anabaena azotica FACHB-119</name>
    <dbReference type="NCBI Taxonomy" id="947527"/>
    <lineage>
        <taxon>Bacteria</taxon>
        <taxon>Bacillati</taxon>
        <taxon>Cyanobacteriota</taxon>
        <taxon>Cyanophyceae</taxon>
        <taxon>Nostocales</taxon>
        <taxon>Nostocaceae</taxon>
        <taxon>Anabaena</taxon>
        <taxon>Anabaena azotica</taxon>
    </lineage>
</organism>
<proteinExistence type="predicted"/>